<proteinExistence type="predicted"/>
<feature type="domain" description="HTH marR-type" evidence="4">
    <location>
        <begin position="1"/>
        <end position="155"/>
    </location>
</feature>
<name>A0A370L8A6_9HYPH</name>
<keyword evidence="1" id="KW-0805">Transcription regulation</keyword>
<dbReference type="PRINTS" id="PR00598">
    <property type="entry name" value="HTHMARR"/>
</dbReference>
<dbReference type="InterPro" id="IPR052067">
    <property type="entry name" value="Metal_resp_HTH_trans_reg"/>
</dbReference>
<dbReference type="GO" id="GO:0003700">
    <property type="term" value="F:DNA-binding transcription factor activity"/>
    <property type="evidence" value="ECO:0007669"/>
    <property type="project" value="InterPro"/>
</dbReference>
<evidence type="ECO:0000256" key="3">
    <source>
        <dbReference type="ARBA" id="ARBA00023163"/>
    </source>
</evidence>
<sequence length="174" mass="19412">MASTKRRKANGVDGDREVLDLTGYVPYFLTAISNTWSRSSSRLYLERFGVGVTEWRIISQLAIEPRIGAQRICEIIGLDKGAVSRGVAALVAAGHVGESADGRDARRQVLELTPDGYALHDRLIALAIERERLVLADFTQEEVDRLLALLRRIHARLPELREFAPAPDKPAKRR</sequence>
<evidence type="ECO:0000313" key="5">
    <source>
        <dbReference type="EMBL" id="RDJ26275.1"/>
    </source>
</evidence>
<dbReference type="PANTHER" id="PTHR35790:SF4">
    <property type="entry name" value="HTH-TYPE TRANSCRIPTIONAL REGULATOR PCHR"/>
    <property type="match status" value="1"/>
</dbReference>
<gene>
    <name evidence="5" type="ORF">DWE98_10660</name>
</gene>
<dbReference type="EMBL" id="QQTP01000004">
    <property type="protein sequence ID" value="RDJ26275.1"/>
    <property type="molecule type" value="Genomic_DNA"/>
</dbReference>
<evidence type="ECO:0000256" key="2">
    <source>
        <dbReference type="ARBA" id="ARBA00023125"/>
    </source>
</evidence>
<keyword evidence="2" id="KW-0238">DNA-binding</keyword>
<dbReference type="Pfam" id="PF12802">
    <property type="entry name" value="MarR_2"/>
    <property type="match status" value="1"/>
</dbReference>
<dbReference type="InterPro" id="IPR000835">
    <property type="entry name" value="HTH_MarR-typ"/>
</dbReference>
<dbReference type="Proteomes" id="UP000255207">
    <property type="component" value="Unassembled WGS sequence"/>
</dbReference>
<keyword evidence="3" id="KW-0804">Transcription</keyword>
<organism evidence="5 6">
    <name type="scientific">Bosea caraganae</name>
    <dbReference type="NCBI Taxonomy" id="2763117"/>
    <lineage>
        <taxon>Bacteria</taxon>
        <taxon>Pseudomonadati</taxon>
        <taxon>Pseudomonadota</taxon>
        <taxon>Alphaproteobacteria</taxon>
        <taxon>Hyphomicrobiales</taxon>
        <taxon>Boseaceae</taxon>
        <taxon>Bosea</taxon>
    </lineage>
</organism>
<evidence type="ECO:0000259" key="4">
    <source>
        <dbReference type="PROSITE" id="PS50995"/>
    </source>
</evidence>
<evidence type="ECO:0000313" key="6">
    <source>
        <dbReference type="Proteomes" id="UP000255207"/>
    </source>
</evidence>
<dbReference type="Gene3D" id="1.10.10.10">
    <property type="entry name" value="Winged helix-like DNA-binding domain superfamily/Winged helix DNA-binding domain"/>
    <property type="match status" value="1"/>
</dbReference>
<reference evidence="6" key="1">
    <citation type="submission" date="2018-07" db="EMBL/GenBank/DDBJ databases">
        <authorList>
            <person name="Safronova V.I."/>
            <person name="Chirak E.R."/>
            <person name="Sazanova A.L."/>
        </authorList>
    </citation>
    <scope>NUCLEOTIDE SEQUENCE [LARGE SCALE GENOMIC DNA]</scope>
    <source>
        <strain evidence="6">RCAM04685</strain>
    </source>
</reference>
<dbReference type="OrthoDB" id="8906692at2"/>
<dbReference type="PROSITE" id="PS50995">
    <property type="entry name" value="HTH_MARR_2"/>
    <property type="match status" value="1"/>
</dbReference>
<dbReference type="InterPro" id="IPR036388">
    <property type="entry name" value="WH-like_DNA-bd_sf"/>
</dbReference>
<keyword evidence="6" id="KW-1185">Reference proteome</keyword>
<dbReference type="InterPro" id="IPR036390">
    <property type="entry name" value="WH_DNA-bd_sf"/>
</dbReference>
<protein>
    <submittedName>
        <fullName evidence="5">MarR family transcriptional regulator</fullName>
    </submittedName>
</protein>
<dbReference type="SMART" id="SM00347">
    <property type="entry name" value="HTH_MARR"/>
    <property type="match status" value="1"/>
</dbReference>
<comment type="caution">
    <text evidence="5">The sequence shown here is derived from an EMBL/GenBank/DDBJ whole genome shotgun (WGS) entry which is preliminary data.</text>
</comment>
<dbReference type="AlphaFoldDB" id="A0A370L8A6"/>
<dbReference type="GO" id="GO:0003677">
    <property type="term" value="F:DNA binding"/>
    <property type="evidence" value="ECO:0007669"/>
    <property type="project" value="UniProtKB-KW"/>
</dbReference>
<evidence type="ECO:0000256" key="1">
    <source>
        <dbReference type="ARBA" id="ARBA00023015"/>
    </source>
</evidence>
<accession>A0A370L8A6</accession>
<dbReference type="RefSeq" id="WP_114829217.1">
    <property type="nucleotide sequence ID" value="NZ_QQTO01000022.1"/>
</dbReference>
<dbReference type="PANTHER" id="PTHR35790">
    <property type="entry name" value="HTH-TYPE TRANSCRIPTIONAL REGULATOR PCHR"/>
    <property type="match status" value="1"/>
</dbReference>
<dbReference type="SUPFAM" id="SSF46785">
    <property type="entry name" value="Winged helix' DNA-binding domain"/>
    <property type="match status" value="1"/>
</dbReference>